<evidence type="ECO:0000313" key="3">
    <source>
        <dbReference type="Proteomes" id="UP000244450"/>
    </source>
</evidence>
<evidence type="ECO:0000313" key="2">
    <source>
        <dbReference type="EMBL" id="PUZ23080.1"/>
    </source>
</evidence>
<dbReference type="Proteomes" id="UP000244450">
    <property type="component" value="Unassembled WGS sequence"/>
</dbReference>
<dbReference type="Pfam" id="PF01047">
    <property type="entry name" value="MarR"/>
    <property type="match status" value="1"/>
</dbReference>
<dbReference type="EMBL" id="QCYK01000003">
    <property type="protein sequence ID" value="PUZ23080.1"/>
    <property type="molecule type" value="Genomic_DNA"/>
</dbReference>
<dbReference type="InterPro" id="IPR036388">
    <property type="entry name" value="WH-like_DNA-bd_sf"/>
</dbReference>
<accession>A0A2T7BDH8</accession>
<dbReference type="PANTHER" id="PTHR39515:SF2">
    <property type="entry name" value="HTH-TYPE TRANSCRIPTIONAL REGULATOR RV0880"/>
    <property type="match status" value="1"/>
</dbReference>
<dbReference type="PROSITE" id="PS50995">
    <property type="entry name" value="HTH_MARR_2"/>
    <property type="match status" value="1"/>
</dbReference>
<dbReference type="InterPro" id="IPR052526">
    <property type="entry name" value="HTH-type_Bedaq_tolerance"/>
</dbReference>
<dbReference type="OrthoDB" id="9804055at2"/>
<dbReference type="SUPFAM" id="SSF46785">
    <property type="entry name" value="Winged helix' DNA-binding domain"/>
    <property type="match status" value="1"/>
</dbReference>
<sequence length="144" mass="16199">MPSKAEDLALATEIRIAVSHMHRQFRRQITGFSVSMLEQAVMAILDRKGSMLPSELAAIEKVSAQSMSQTLNRLHELEFVHKNQDPDDKRKVVVTLTKKGKETLARMRHVRSEWLSNAMAGLSPEDKKILKHSAALLQELAKGE</sequence>
<dbReference type="InterPro" id="IPR000835">
    <property type="entry name" value="HTH_MarR-typ"/>
</dbReference>
<comment type="caution">
    <text evidence="2">The sequence shown here is derived from an EMBL/GenBank/DDBJ whole genome shotgun (WGS) entry which is preliminary data.</text>
</comment>
<feature type="domain" description="HTH marR-type" evidence="1">
    <location>
        <begin position="7"/>
        <end position="139"/>
    </location>
</feature>
<reference evidence="2 3" key="1">
    <citation type="submission" date="2018-04" db="EMBL/GenBank/DDBJ databases">
        <title>Chitinophaga fuyangensis sp. nov., isolated from soil in a chemical factory.</title>
        <authorList>
            <person name="Chen K."/>
        </authorList>
    </citation>
    <scope>NUCLEOTIDE SEQUENCE [LARGE SCALE GENOMIC DNA]</scope>
    <source>
        <strain evidence="2 3">LY-1</strain>
    </source>
</reference>
<dbReference type="GO" id="GO:0003700">
    <property type="term" value="F:DNA-binding transcription factor activity"/>
    <property type="evidence" value="ECO:0007669"/>
    <property type="project" value="InterPro"/>
</dbReference>
<dbReference type="PANTHER" id="PTHR39515">
    <property type="entry name" value="CONSERVED PROTEIN"/>
    <property type="match status" value="1"/>
</dbReference>
<organism evidence="2 3">
    <name type="scientific">Chitinophaga parva</name>
    <dbReference type="NCBI Taxonomy" id="2169414"/>
    <lineage>
        <taxon>Bacteria</taxon>
        <taxon>Pseudomonadati</taxon>
        <taxon>Bacteroidota</taxon>
        <taxon>Chitinophagia</taxon>
        <taxon>Chitinophagales</taxon>
        <taxon>Chitinophagaceae</taxon>
        <taxon>Chitinophaga</taxon>
    </lineage>
</organism>
<dbReference type="InterPro" id="IPR036390">
    <property type="entry name" value="WH_DNA-bd_sf"/>
</dbReference>
<gene>
    <name evidence="2" type="ORF">DCC81_22010</name>
</gene>
<dbReference type="AlphaFoldDB" id="A0A2T7BDH8"/>
<name>A0A2T7BDH8_9BACT</name>
<dbReference type="Gene3D" id="1.10.10.10">
    <property type="entry name" value="Winged helix-like DNA-binding domain superfamily/Winged helix DNA-binding domain"/>
    <property type="match status" value="1"/>
</dbReference>
<proteinExistence type="predicted"/>
<dbReference type="RefSeq" id="WP_108688824.1">
    <property type="nucleotide sequence ID" value="NZ_QCYK01000003.1"/>
</dbReference>
<evidence type="ECO:0000259" key="1">
    <source>
        <dbReference type="PROSITE" id="PS50995"/>
    </source>
</evidence>
<dbReference type="SMART" id="SM00347">
    <property type="entry name" value="HTH_MARR"/>
    <property type="match status" value="1"/>
</dbReference>
<keyword evidence="3" id="KW-1185">Reference proteome</keyword>
<protein>
    <submittedName>
        <fullName evidence="2">MarR family transcriptional regulator</fullName>
    </submittedName>
</protein>